<evidence type="ECO:0000313" key="2">
    <source>
        <dbReference type="Proteomes" id="UP000293296"/>
    </source>
</evidence>
<dbReference type="RefSeq" id="WP_129354126.1">
    <property type="nucleotide sequence ID" value="NZ_CP026538.1"/>
</dbReference>
<dbReference type="EMBL" id="CP026538">
    <property type="protein sequence ID" value="QAZ68564.1"/>
    <property type="molecule type" value="Genomic_DNA"/>
</dbReference>
<name>A0A4P6HPF2_9BACT</name>
<accession>A0A4P6HPF2</accession>
<dbReference type="OrthoDB" id="5460264at2"/>
<protein>
    <submittedName>
        <fullName evidence="1">Uncharacterized protein</fullName>
    </submittedName>
</protein>
<reference evidence="1 2" key="1">
    <citation type="submission" date="2018-02" db="EMBL/GenBank/DDBJ databases">
        <title>Genome sequence of Desulfovibrio carbinolicus DSM 3852.</title>
        <authorList>
            <person name="Wilbanks E."/>
            <person name="Skennerton C.T."/>
            <person name="Orphan V.J."/>
        </authorList>
    </citation>
    <scope>NUCLEOTIDE SEQUENCE [LARGE SCALE GENOMIC DNA]</scope>
    <source>
        <strain evidence="1 2">DSM 3852</strain>
    </source>
</reference>
<keyword evidence="2" id="KW-1185">Reference proteome</keyword>
<sequence length="61" mass="6929">MGLEIGWYLRLSRARELEFLVAPKARPVLEDQLLTVSGWSLDVAEAEGFLRAVYRRLAPAK</sequence>
<proteinExistence type="predicted"/>
<gene>
    <name evidence="1" type="ORF">C3Y92_15540</name>
</gene>
<evidence type="ECO:0000313" key="1">
    <source>
        <dbReference type="EMBL" id="QAZ68564.1"/>
    </source>
</evidence>
<organism evidence="1 2">
    <name type="scientific">Solidesulfovibrio carbinolicus</name>
    <dbReference type="NCBI Taxonomy" id="296842"/>
    <lineage>
        <taxon>Bacteria</taxon>
        <taxon>Pseudomonadati</taxon>
        <taxon>Thermodesulfobacteriota</taxon>
        <taxon>Desulfovibrionia</taxon>
        <taxon>Desulfovibrionales</taxon>
        <taxon>Desulfovibrionaceae</taxon>
        <taxon>Solidesulfovibrio</taxon>
    </lineage>
</organism>
<dbReference type="Proteomes" id="UP000293296">
    <property type="component" value="Chromosome"/>
</dbReference>
<dbReference type="KEGG" id="dcb:C3Y92_15540"/>
<dbReference type="AlphaFoldDB" id="A0A4P6HPF2"/>